<protein>
    <submittedName>
        <fullName evidence="2">Transcriptional regulator with XRE-family HTH domain</fullName>
    </submittedName>
</protein>
<name>A0ABT6KQK0_9MICO</name>
<dbReference type="Gene3D" id="1.10.260.40">
    <property type="entry name" value="lambda repressor-like DNA-binding domains"/>
    <property type="match status" value="1"/>
</dbReference>
<proteinExistence type="predicted"/>
<sequence length="291" mass="32239">MADTNRELADFLRRARAAVDPAGTGLPADGRIRRVPGLRREEVAVLAGVSADYYARLEQGRRIVPSESVVDAIADALGLDDAGRSHLRDLIGHSPLARTRRVSPVQRVRPALHQFLDSLEGQPAIVLGRRSDVLASNRLARALFVDFDRMPAADRNYAKWMLLSDDARQLFLDWDVQARAAVESLRLEAGNDPDDRATQELVSALAEASPEFRQWWGEHRVFQRTYGSKRLRHPIVGDLTVQYESLSLPGDQHQTLFVYSTEPASRSREALGLLASWAATAQAGDGRGSRV</sequence>
<dbReference type="RefSeq" id="WP_322134371.1">
    <property type="nucleotide sequence ID" value="NZ_CP085036.1"/>
</dbReference>
<evidence type="ECO:0000259" key="1">
    <source>
        <dbReference type="PROSITE" id="PS50943"/>
    </source>
</evidence>
<dbReference type="Pfam" id="PF17765">
    <property type="entry name" value="MLTR_LBD"/>
    <property type="match status" value="1"/>
</dbReference>
<organism evidence="2 3">
    <name type="scientific">Antiquaquibacter oligotrophicus</name>
    <dbReference type="NCBI Taxonomy" id="2880260"/>
    <lineage>
        <taxon>Bacteria</taxon>
        <taxon>Bacillati</taxon>
        <taxon>Actinomycetota</taxon>
        <taxon>Actinomycetes</taxon>
        <taxon>Micrococcales</taxon>
        <taxon>Microbacteriaceae</taxon>
        <taxon>Antiquaquibacter</taxon>
    </lineage>
</organism>
<dbReference type="InterPro" id="IPR041413">
    <property type="entry name" value="MLTR_LBD"/>
</dbReference>
<dbReference type="InterPro" id="IPR010982">
    <property type="entry name" value="Lambda_DNA-bd_dom_sf"/>
</dbReference>
<accession>A0ABT6KQK0</accession>
<dbReference type="PANTHER" id="PTHR35010">
    <property type="entry name" value="BLL4672 PROTEIN-RELATED"/>
    <property type="match status" value="1"/>
</dbReference>
<reference evidence="2 3" key="1">
    <citation type="submission" date="2023-04" db="EMBL/GenBank/DDBJ databases">
        <title>Genome Encyclopedia of Bacteria and Archaea VI: Functional Genomics of Type Strains.</title>
        <authorList>
            <person name="Whitman W."/>
        </authorList>
    </citation>
    <scope>NUCLEOTIDE SEQUENCE [LARGE SCALE GENOMIC DNA]</scope>
    <source>
        <strain evidence="2 3">SG_E_30_P1</strain>
    </source>
</reference>
<dbReference type="CDD" id="cd00093">
    <property type="entry name" value="HTH_XRE"/>
    <property type="match status" value="1"/>
</dbReference>
<evidence type="ECO:0000313" key="2">
    <source>
        <dbReference type="EMBL" id="MDH6182081.1"/>
    </source>
</evidence>
<dbReference type="SUPFAM" id="SSF47413">
    <property type="entry name" value="lambda repressor-like DNA-binding domains"/>
    <property type="match status" value="1"/>
</dbReference>
<dbReference type="Gene3D" id="3.30.450.180">
    <property type="match status" value="1"/>
</dbReference>
<feature type="domain" description="HTH cro/C1-type" evidence="1">
    <location>
        <begin position="31"/>
        <end position="84"/>
    </location>
</feature>
<dbReference type="PROSITE" id="PS50943">
    <property type="entry name" value="HTH_CROC1"/>
    <property type="match status" value="1"/>
</dbReference>
<evidence type="ECO:0000313" key="3">
    <source>
        <dbReference type="Proteomes" id="UP001160142"/>
    </source>
</evidence>
<dbReference type="InterPro" id="IPR001387">
    <property type="entry name" value="Cro/C1-type_HTH"/>
</dbReference>
<dbReference type="PANTHER" id="PTHR35010:SF2">
    <property type="entry name" value="BLL4672 PROTEIN"/>
    <property type="match status" value="1"/>
</dbReference>
<gene>
    <name evidence="2" type="ORF">M2152_002263</name>
</gene>
<dbReference type="EMBL" id="JARXVQ010000001">
    <property type="protein sequence ID" value="MDH6182081.1"/>
    <property type="molecule type" value="Genomic_DNA"/>
</dbReference>
<dbReference type="Pfam" id="PF13560">
    <property type="entry name" value="HTH_31"/>
    <property type="match status" value="1"/>
</dbReference>
<dbReference type="Proteomes" id="UP001160142">
    <property type="component" value="Unassembled WGS sequence"/>
</dbReference>
<dbReference type="SMART" id="SM00530">
    <property type="entry name" value="HTH_XRE"/>
    <property type="match status" value="1"/>
</dbReference>
<keyword evidence="3" id="KW-1185">Reference proteome</keyword>
<comment type="caution">
    <text evidence="2">The sequence shown here is derived from an EMBL/GenBank/DDBJ whole genome shotgun (WGS) entry which is preliminary data.</text>
</comment>